<dbReference type="VEuPathDB" id="VectorBase:ASIC022154"/>
<feature type="region of interest" description="Disordered" evidence="1">
    <location>
        <begin position="215"/>
        <end position="236"/>
    </location>
</feature>
<accession>A0A084WUC7</accession>
<dbReference type="EMBL" id="ATLV01027066">
    <property type="status" value="NOT_ANNOTATED_CDS"/>
    <property type="molecule type" value="Genomic_DNA"/>
</dbReference>
<proteinExistence type="predicted"/>
<sequence length="257" mass="28652">MTPEELAELGKPTWFAYEAMSFLDNETPSRGTKLFIKNPEKDPAAQEANETISNGPIKDKEPADPKPGIVTLVNVNDNTVICQSISKSVAEKSNRTNLKAQTQLVNAKKIERNPPTKPQTSSIISRKPQNQPLFNERWIETPIRVAQPKVAELLEDPLHIDSNIAASSSDNRASVKSFLSFLEQQLYQLSEESVTLAQIDMHRIIAEYKLKDIGKSKSQSKPTEKKSMETSWTQTESISRIDGSNVLEDVPGGLMFE</sequence>
<dbReference type="GO" id="GO:0004527">
    <property type="term" value="F:exonuclease activity"/>
    <property type="evidence" value="ECO:0007669"/>
    <property type="project" value="UniProtKB-KW"/>
</dbReference>
<keyword evidence="2" id="KW-0067">ATP-binding</keyword>
<keyword evidence="2" id="KW-0269">Exonuclease</keyword>
<dbReference type="EnsemblMetazoa" id="ASIC022154-RA">
    <property type="protein sequence ID" value="ASIC022154-PA"/>
    <property type="gene ID" value="ASIC022154"/>
</dbReference>
<evidence type="ECO:0000256" key="1">
    <source>
        <dbReference type="SAM" id="MobiDB-lite"/>
    </source>
</evidence>
<name>A0A084WUC7_ANOSI</name>
<keyword evidence="2" id="KW-0347">Helicase</keyword>
<evidence type="ECO:0000313" key="3">
    <source>
        <dbReference type="EnsemblMetazoa" id="ASIC022154-PA"/>
    </source>
</evidence>
<evidence type="ECO:0000313" key="2">
    <source>
        <dbReference type="EMBL" id="KFB53821.1"/>
    </source>
</evidence>
<gene>
    <name evidence="2" type="ORF">ZHAS_00022154</name>
</gene>
<feature type="region of interest" description="Disordered" evidence="1">
    <location>
        <begin position="31"/>
        <end position="63"/>
    </location>
</feature>
<dbReference type="OrthoDB" id="7743418at2759"/>
<keyword evidence="2" id="KW-0378">Hydrolase</keyword>
<keyword evidence="2" id="KW-0547">Nucleotide-binding</keyword>
<evidence type="ECO:0000313" key="4">
    <source>
        <dbReference type="Proteomes" id="UP000030765"/>
    </source>
</evidence>
<organism evidence="2">
    <name type="scientific">Anopheles sinensis</name>
    <name type="common">Mosquito</name>
    <dbReference type="NCBI Taxonomy" id="74873"/>
    <lineage>
        <taxon>Eukaryota</taxon>
        <taxon>Metazoa</taxon>
        <taxon>Ecdysozoa</taxon>
        <taxon>Arthropoda</taxon>
        <taxon>Hexapoda</taxon>
        <taxon>Insecta</taxon>
        <taxon>Pterygota</taxon>
        <taxon>Neoptera</taxon>
        <taxon>Endopterygota</taxon>
        <taxon>Diptera</taxon>
        <taxon>Nematocera</taxon>
        <taxon>Culicoidea</taxon>
        <taxon>Culicidae</taxon>
        <taxon>Anophelinae</taxon>
        <taxon>Anopheles</taxon>
    </lineage>
</organism>
<reference evidence="3" key="2">
    <citation type="submission" date="2020-05" db="UniProtKB">
        <authorList>
            <consortium name="EnsemblMetazoa"/>
        </authorList>
    </citation>
    <scope>IDENTIFICATION</scope>
</reference>
<keyword evidence="2" id="KW-0540">Nuclease</keyword>
<reference evidence="2 4" key="1">
    <citation type="journal article" date="2014" name="BMC Genomics">
        <title>Genome sequence of Anopheles sinensis provides insight into genetics basis of mosquito competence for malaria parasites.</title>
        <authorList>
            <person name="Zhou D."/>
            <person name="Zhang D."/>
            <person name="Ding G."/>
            <person name="Shi L."/>
            <person name="Hou Q."/>
            <person name="Ye Y."/>
            <person name="Xu Y."/>
            <person name="Zhou H."/>
            <person name="Xiong C."/>
            <person name="Li S."/>
            <person name="Yu J."/>
            <person name="Hong S."/>
            <person name="Yu X."/>
            <person name="Zou P."/>
            <person name="Chen C."/>
            <person name="Chang X."/>
            <person name="Wang W."/>
            <person name="Lv Y."/>
            <person name="Sun Y."/>
            <person name="Ma L."/>
            <person name="Shen B."/>
            <person name="Zhu C."/>
        </authorList>
    </citation>
    <scope>NUCLEOTIDE SEQUENCE [LARGE SCALE GENOMIC DNA]</scope>
</reference>
<protein>
    <submittedName>
        <fullName evidence="2 3">DnaQ family exonuclease/DinG family helicase</fullName>
    </submittedName>
</protein>
<dbReference type="EMBL" id="KE525422">
    <property type="protein sequence ID" value="KFB53821.1"/>
    <property type="molecule type" value="Genomic_DNA"/>
</dbReference>
<dbReference type="Proteomes" id="UP000030765">
    <property type="component" value="Unassembled WGS sequence"/>
</dbReference>
<dbReference type="GO" id="GO:0004386">
    <property type="term" value="F:helicase activity"/>
    <property type="evidence" value="ECO:0007669"/>
    <property type="project" value="UniProtKB-KW"/>
</dbReference>
<keyword evidence="4" id="KW-1185">Reference proteome</keyword>
<dbReference type="AlphaFoldDB" id="A0A084WUC7"/>